<evidence type="ECO:0000313" key="2">
    <source>
        <dbReference type="EMBL" id="QIH78745.1"/>
    </source>
</evidence>
<name>A0AAE7C0K7_9STAP</name>
<keyword evidence="1" id="KW-1133">Transmembrane helix</keyword>
<proteinExistence type="predicted"/>
<reference evidence="2" key="1">
    <citation type="journal article" date="2020" name="Antimicrob. Agents Chemother.">
        <title>The novel macrolide resistance genes mef(D), msr(F) and msr(H) are present on resistance islands in Macrococcus canis, Macrococcus caseolyticus and Staphylococcus aureus.</title>
        <authorList>
            <person name="Schwendener S."/>
            <person name="Dona V."/>
            <person name="Perreten V."/>
        </authorList>
    </citation>
    <scope>NUCLEOTIDE SEQUENCE</scope>
    <source>
        <strain evidence="2">Epi0076A</strain>
    </source>
</reference>
<protein>
    <submittedName>
        <fullName evidence="2">Uncharacterized protein</fullName>
    </submittedName>
</protein>
<evidence type="ECO:0000313" key="3">
    <source>
        <dbReference type="Proteomes" id="UP000501122"/>
    </source>
</evidence>
<sequence>MIGYLLVFLFSCIWGIVTKIYLPKEIIDSTNKNFDERQSKILLEVFSNTLVWTVYALLLAILLRLTGLSDNRKLWFSDYPEVGYILIIIVLFGINLFYIRNKYSFRE</sequence>
<keyword evidence="1" id="KW-0472">Membrane</keyword>
<feature type="transmembrane region" description="Helical" evidence="1">
    <location>
        <begin position="6"/>
        <end position="22"/>
    </location>
</feature>
<dbReference type="EMBL" id="CP047363">
    <property type="protein sequence ID" value="QIH78745.1"/>
    <property type="molecule type" value="Genomic_DNA"/>
</dbReference>
<dbReference type="Proteomes" id="UP000501122">
    <property type="component" value="Chromosome"/>
</dbReference>
<dbReference type="RefSeq" id="WP_164953651.1">
    <property type="nucleotide sequence ID" value="NZ_CP047363.1"/>
</dbReference>
<keyword evidence="1" id="KW-0812">Transmembrane</keyword>
<evidence type="ECO:0000256" key="1">
    <source>
        <dbReference type="SAM" id="Phobius"/>
    </source>
</evidence>
<feature type="transmembrane region" description="Helical" evidence="1">
    <location>
        <begin position="42"/>
        <end position="62"/>
    </location>
</feature>
<accession>A0AAE7C0K7</accession>
<organism evidence="2 3">
    <name type="scientific">Macrococcoides canis</name>
    <dbReference type="NCBI Taxonomy" id="1855823"/>
    <lineage>
        <taxon>Bacteria</taxon>
        <taxon>Bacillati</taxon>
        <taxon>Bacillota</taxon>
        <taxon>Bacilli</taxon>
        <taxon>Bacillales</taxon>
        <taxon>Staphylococcaceae</taxon>
        <taxon>Macrococcoides</taxon>
    </lineage>
</organism>
<dbReference type="AlphaFoldDB" id="A0AAE7C0K7"/>
<gene>
    <name evidence="2" type="ORF">GTN30_08660</name>
</gene>
<feature type="transmembrane region" description="Helical" evidence="1">
    <location>
        <begin position="82"/>
        <end position="99"/>
    </location>
</feature>